<gene>
    <name evidence="4" type="ORF">KDM89_00165</name>
</gene>
<protein>
    <submittedName>
        <fullName evidence="4">CocE/NonD family hydrolase</fullName>
    </submittedName>
</protein>
<dbReference type="InterPro" id="IPR005674">
    <property type="entry name" value="CocE/Ser_esterase"/>
</dbReference>
<dbReference type="SUPFAM" id="SSF53474">
    <property type="entry name" value="alpha/beta-Hydrolases"/>
    <property type="match status" value="1"/>
</dbReference>
<dbReference type="InterPro" id="IPR050585">
    <property type="entry name" value="Xaa-Pro_dipeptidyl-ppase/CocE"/>
</dbReference>
<keyword evidence="2" id="KW-0732">Signal</keyword>
<dbReference type="Proteomes" id="UP000680067">
    <property type="component" value="Unassembled WGS sequence"/>
</dbReference>
<evidence type="ECO:0000259" key="3">
    <source>
        <dbReference type="SMART" id="SM00939"/>
    </source>
</evidence>
<dbReference type="InterPro" id="IPR000383">
    <property type="entry name" value="Xaa-Pro-like_dom"/>
</dbReference>
<dbReference type="PANTHER" id="PTHR43056:SF10">
    <property type="entry name" value="COCE_NOND FAMILY, PUTATIVE (AFU_ORTHOLOGUE AFUA_7G00600)-RELATED"/>
    <property type="match status" value="1"/>
</dbReference>
<feature type="signal peptide" evidence="2">
    <location>
        <begin position="1"/>
        <end position="24"/>
    </location>
</feature>
<reference evidence="4" key="1">
    <citation type="submission" date="2021-04" db="EMBL/GenBank/DDBJ databases">
        <title>novel species isolated from subtropical streams in China.</title>
        <authorList>
            <person name="Lu H."/>
        </authorList>
    </citation>
    <scope>NUCLEOTIDE SEQUENCE</scope>
    <source>
        <strain evidence="4">LFS511W</strain>
    </source>
</reference>
<evidence type="ECO:0000313" key="5">
    <source>
        <dbReference type="Proteomes" id="UP000680067"/>
    </source>
</evidence>
<evidence type="ECO:0000313" key="4">
    <source>
        <dbReference type="EMBL" id="MBR7780538.1"/>
    </source>
</evidence>
<dbReference type="SMART" id="SM00939">
    <property type="entry name" value="PepX_C"/>
    <property type="match status" value="1"/>
</dbReference>
<dbReference type="AlphaFoldDB" id="A0A941DGY3"/>
<keyword evidence="1 4" id="KW-0378">Hydrolase</keyword>
<dbReference type="NCBIfam" id="TIGR00976">
    <property type="entry name" value="CocE_NonD"/>
    <property type="match status" value="1"/>
</dbReference>
<accession>A0A941DGY3</accession>
<keyword evidence="5" id="KW-1185">Reference proteome</keyword>
<dbReference type="Pfam" id="PF08530">
    <property type="entry name" value="PepX_C"/>
    <property type="match status" value="1"/>
</dbReference>
<comment type="caution">
    <text evidence="4">The sequence shown here is derived from an EMBL/GenBank/DDBJ whole genome shotgun (WGS) entry which is preliminary data.</text>
</comment>
<dbReference type="EMBL" id="JAGSPN010000001">
    <property type="protein sequence ID" value="MBR7780538.1"/>
    <property type="molecule type" value="Genomic_DNA"/>
</dbReference>
<dbReference type="RefSeq" id="WP_212685946.1">
    <property type="nucleotide sequence ID" value="NZ_JAGSPN010000001.1"/>
</dbReference>
<evidence type="ECO:0000256" key="1">
    <source>
        <dbReference type="ARBA" id="ARBA00022801"/>
    </source>
</evidence>
<feature type="domain" description="Xaa-Pro dipeptidyl-peptidase C-terminal" evidence="3">
    <location>
        <begin position="376"/>
        <end position="630"/>
    </location>
</feature>
<dbReference type="InterPro" id="IPR029058">
    <property type="entry name" value="AB_hydrolase_fold"/>
</dbReference>
<dbReference type="Gene3D" id="2.60.120.260">
    <property type="entry name" value="Galactose-binding domain-like"/>
    <property type="match status" value="1"/>
</dbReference>
<organism evidence="4 5">
    <name type="scientific">Undibacterium luofuense</name>
    <dbReference type="NCBI Taxonomy" id="2828733"/>
    <lineage>
        <taxon>Bacteria</taxon>
        <taxon>Pseudomonadati</taxon>
        <taxon>Pseudomonadota</taxon>
        <taxon>Betaproteobacteria</taxon>
        <taxon>Burkholderiales</taxon>
        <taxon>Oxalobacteraceae</taxon>
        <taxon>Undibacterium</taxon>
    </lineage>
</organism>
<proteinExistence type="predicted"/>
<dbReference type="SUPFAM" id="SSF49785">
    <property type="entry name" value="Galactose-binding domain-like"/>
    <property type="match status" value="1"/>
</dbReference>
<dbReference type="Gene3D" id="3.40.50.1820">
    <property type="entry name" value="alpha/beta hydrolase"/>
    <property type="match status" value="1"/>
</dbReference>
<dbReference type="InterPro" id="IPR008979">
    <property type="entry name" value="Galactose-bd-like_sf"/>
</dbReference>
<dbReference type="Gene3D" id="1.10.3020.10">
    <property type="entry name" value="alpha-amino acid ester hydrolase ( Helical cap domain)"/>
    <property type="match status" value="1"/>
</dbReference>
<feature type="chain" id="PRO_5036737846" evidence="2">
    <location>
        <begin position="25"/>
        <end position="637"/>
    </location>
</feature>
<dbReference type="InterPro" id="IPR013736">
    <property type="entry name" value="Xaa-Pro_dipept_C"/>
</dbReference>
<evidence type="ECO:0000256" key="2">
    <source>
        <dbReference type="SAM" id="SignalP"/>
    </source>
</evidence>
<sequence length="637" mass="71743">MKPTILIAALLSLGIAGSSLPVTAAAQTAGANSIADAQRQRADYIRSHYSKFEHQIPMRDGKKLFTAVYVPLDAGPAKTYPVLMVRTPYSVAPYGAANYKTALAPTADYEKDGYIFVFQDVRGTYMSEGEFVNMRPHISQKKSAQDVDESSDTYDTIEWLLRHQPYNNGKVGQWGISYPGFYTSAGAIDSHPALKAVSPQAPIADWFRGDDMHRHGALNLAMAFNFFHSFGQPRPQPTDQRGWKEPEFGTPDGYQFFLQLGSLKNVNDKFFKERIAFWNDIIAHPDYDSFWQSRNLLPHLKNIKAAVLTVGGWYDTEDLYGPLQTFAAIEKQNPGIQNHMIMGPWIHGGWTRTDGDKVGDSNFGYKTSDTYKPLEYAFFRHYLKGGDKPALPKAMVFETGANRWRQFDSWPPKQAKAENLYLAENGKLSFRQTAQTQAFSEYISDPAKPVPYTTETLTGWSKNYVAADQRFAASRPDVLVFQSDVLEQDVTLAGPLEADLFASVTGTDADFVVKLIDVLPANAKDGDVQRGHAQILVRGEPFRARYRDSYSQPKALVPNEVTRIRFGINDVMHTFQRGHRIMVQVQSSWFPFIDRNPQSFVPNIYQAEEKDFVKANHRIWHNASYPSALKVRVLPAS</sequence>
<dbReference type="Pfam" id="PF02129">
    <property type="entry name" value="Peptidase_S15"/>
    <property type="match status" value="1"/>
</dbReference>
<dbReference type="PANTHER" id="PTHR43056">
    <property type="entry name" value="PEPTIDASE S9 PROLYL OLIGOPEPTIDASE"/>
    <property type="match status" value="1"/>
</dbReference>
<dbReference type="GO" id="GO:0008239">
    <property type="term" value="F:dipeptidyl-peptidase activity"/>
    <property type="evidence" value="ECO:0007669"/>
    <property type="project" value="InterPro"/>
</dbReference>
<name>A0A941DGY3_9BURK</name>